<dbReference type="OrthoDB" id="9809206at2"/>
<feature type="transmembrane region" description="Helical" evidence="10">
    <location>
        <begin position="56"/>
        <end position="75"/>
    </location>
</feature>
<dbReference type="Gene3D" id="6.10.140.1330">
    <property type="match status" value="1"/>
</dbReference>
<keyword evidence="7 10" id="KW-0406">Ion transport</keyword>
<organism evidence="13 14">
    <name type="scientific">Runella rosea</name>
    <dbReference type="NCBI Taxonomy" id="2259595"/>
    <lineage>
        <taxon>Bacteria</taxon>
        <taxon>Pseudomonadati</taxon>
        <taxon>Bacteroidota</taxon>
        <taxon>Cytophagia</taxon>
        <taxon>Cytophagales</taxon>
        <taxon>Spirosomataceae</taxon>
        <taxon>Runella</taxon>
    </lineage>
</organism>
<evidence type="ECO:0000256" key="7">
    <source>
        <dbReference type="ARBA" id="ARBA00023065"/>
    </source>
</evidence>
<feature type="domain" description="Cation/H+ exchanger transmembrane" evidence="12">
    <location>
        <begin position="16"/>
        <end position="405"/>
    </location>
</feature>
<evidence type="ECO:0000256" key="10">
    <source>
        <dbReference type="RuleBase" id="RU366002"/>
    </source>
</evidence>
<keyword evidence="2 10" id="KW-0813">Transport</keyword>
<comment type="similarity">
    <text evidence="10">Belongs to the monovalent cation:proton antiporter 1 (CPA1) transporter (TC 2.A.36) family.</text>
</comment>
<keyword evidence="9 10" id="KW-0739">Sodium transport</keyword>
<feature type="coiled-coil region" evidence="11">
    <location>
        <begin position="445"/>
        <end position="472"/>
    </location>
</feature>
<evidence type="ECO:0000256" key="2">
    <source>
        <dbReference type="ARBA" id="ARBA00022448"/>
    </source>
</evidence>
<dbReference type="PANTHER" id="PTHR10110:SF86">
    <property type="entry name" value="SODIUM_HYDROGEN EXCHANGER 7"/>
    <property type="match status" value="1"/>
</dbReference>
<keyword evidence="6 10" id="KW-0915">Sodium</keyword>
<keyword evidence="3 10" id="KW-1003">Cell membrane</keyword>
<evidence type="ECO:0000256" key="4">
    <source>
        <dbReference type="ARBA" id="ARBA00022692"/>
    </source>
</evidence>
<feature type="transmembrane region" description="Helical" evidence="10">
    <location>
        <begin position="157"/>
        <end position="177"/>
    </location>
</feature>
<dbReference type="InterPro" id="IPR004705">
    <property type="entry name" value="Cation/H_exchanger_CPA1_bac"/>
</dbReference>
<gene>
    <name evidence="13" type="ORF">DR864_03360</name>
</gene>
<feature type="transmembrane region" description="Helical" evidence="10">
    <location>
        <begin position="87"/>
        <end position="108"/>
    </location>
</feature>
<feature type="transmembrane region" description="Helical" evidence="10">
    <location>
        <begin position="304"/>
        <end position="324"/>
    </location>
</feature>
<dbReference type="KEGG" id="run:DR864_03360"/>
<evidence type="ECO:0000256" key="9">
    <source>
        <dbReference type="ARBA" id="ARBA00023201"/>
    </source>
</evidence>
<dbReference type="GO" id="GO:0015385">
    <property type="term" value="F:sodium:proton antiporter activity"/>
    <property type="evidence" value="ECO:0007669"/>
    <property type="project" value="InterPro"/>
</dbReference>
<feature type="transmembrane region" description="Helical" evidence="10">
    <location>
        <begin position="6"/>
        <end position="23"/>
    </location>
</feature>
<sequence>MIQENLLLIVSLLFAVSMLSMLSEKLKISYPIFLVIMGLLIGIIPGIPHVSLHPDIVFLLFLPPILYAAAWNTSWRDFWAARRSISMLAFGLVFFTSTAVALIAHWLIPDFPLALGFLLGGIISPPDAVAATSVLQGIKVPKRVVTILEGESLINDASSLIVFRFALAAALTGQFTFAKATTDFFMVAGLGIAIGLGIANVLYFVHKFLPTTPSIDTSLTIISPYLMYIAAEHYHFSGVMAVVSGGLFLSFRSHEIFTYNSRIQAYSVWEALIFMLNGLVFILIGLQLPQIITGLEQYTIIELVFYALIISVVTVVVRIVWVFSGAYLSCRLSKKEKRMKWENEFLIAWSGMRGVVSLASALAVPLTLTNGLAFPHRDLLLFITFVVILFTLVFQGLSLTSIIKWLDIKEEEGDDKEQEIVIRLRLAEAALNHLQTNYPDELNSIDAYTRIKDRYERMVDIANRKLLKEEKEVATPHFLPKYRRMLLELVAIRRSELYKLRNEKHYSDELLRNKEYELDLEEARLNE</sequence>
<dbReference type="GO" id="GO:0098719">
    <property type="term" value="P:sodium ion import across plasma membrane"/>
    <property type="evidence" value="ECO:0007669"/>
    <property type="project" value="TreeGrafter"/>
</dbReference>
<dbReference type="GO" id="GO:0051453">
    <property type="term" value="P:regulation of intracellular pH"/>
    <property type="evidence" value="ECO:0007669"/>
    <property type="project" value="TreeGrafter"/>
</dbReference>
<keyword evidence="8 10" id="KW-0472">Membrane</keyword>
<feature type="transmembrane region" description="Helical" evidence="10">
    <location>
        <begin position="30"/>
        <end position="50"/>
    </location>
</feature>
<accession>A0A344TDX0</accession>
<dbReference type="Pfam" id="PF00999">
    <property type="entry name" value="Na_H_Exchanger"/>
    <property type="match status" value="1"/>
</dbReference>
<reference evidence="13 14" key="1">
    <citation type="submission" date="2018-07" db="EMBL/GenBank/DDBJ databases">
        <title>Genome sequencing of Runella.</title>
        <authorList>
            <person name="Baek M.-G."/>
            <person name="Yi H."/>
        </authorList>
    </citation>
    <scope>NUCLEOTIDE SEQUENCE [LARGE SCALE GENOMIC DNA]</scope>
    <source>
        <strain evidence="13 14">HYN0085</strain>
    </source>
</reference>
<comment type="function">
    <text evidence="10">Na(+)/H(+) antiporter that extrudes sodium in exchange for external protons.</text>
</comment>
<evidence type="ECO:0000256" key="3">
    <source>
        <dbReference type="ARBA" id="ARBA00022475"/>
    </source>
</evidence>
<feature type="transmembrane region" description="Helical" evidence="10">
    <location>
        <begin position="225"/>
        <end position="251"/>
    </location>
</feature>
<keyword evidence="4 10" id="KW-0812">Transmembrane</keyword>
<keyword evidence="11" id="KW-0175">Coiled coil</keyword>
<evidence type="ECO:0000256" key="1">
    <source>
        <dbReference type="ARBA" id="ARBA00004651"/>
    </source>
</evidence>
<dbReference type="GO" id="GO:0005886">
    <property type="term" value="C:plasma membrane"/>
    <property type="evidence" value="ECO:0007669"/>
    <property type="project" value="UniProtKB-SubCell"/>
</dbReference>
<evidence type="ECO:0000256" key="6">
    <source>
        <dbReference type="ARBA" id="ARBA00023053"/>
    </source>
</evidence>
<keyword evidence="10" id="KW-0050">Antiport</keyword>
<keyword evidence="14" id="KW-1185">Reference proteome</keyword>
<name>A0A344TDX0_9BACT</name>
<dbReference type="EMBL" id="CP030850">
    <property type="protein sequence ID" value="AXE16841.1"/>
    <property type="molecule type" value="Genomic_DNA"/>
</dbReference>
<evidence type="ECO:0000256" key="8">
    <source>
        <dbReference type="ARBA" id="ARBA00023136"/>
    </source>
</evidence>
<keyword evidence="5 10" id="KW-1133">Transmembrane helix</keyword>
<dbReference type="RefSeq" id="WP_114065628.1">
    <property type="nucleotide sequence ID" value="NZ_CP030850.1"/>
</dbReference>
<evidence type="ECO:0000256" key="11">
    <source>
        <dbReference type="SAM" id="Coils"/>
    </source>
</evidence>
<dbReference type="InterPro" id="IPR018422">
    <property type="entry name" value="Cation/H_exchanger_CPA1"/>
</dbReference>
<dbReference type="PANTHER" id="PTHR10110">
    <property type="entry name" value="SODIUM/HYDROGEN EXCHANGER"/>
    <property type="match status" value="1"/>
</dbReference>
<dbReference type="AlphaFoldDB" id="A0A344TDX0"/>
<proteinExistence type="inferred from homology"/>
<evidence type="ECO:0000259" key="12">
    <source>
        <dbReference type="Pfam" id="PF00999"/>
    </source>
</evidence>
<feature type="transmembrane region" description="Helical" evidence="10">
    <location>
        <begin position="345"/>
        <end position="367"/>
    </location>
</feature>
<feature type="transmembrane region" description="Helical" evidence="10">
    <location>
        <begin position="184"/>
        <end position="205"/>
    </location>
</feature>
<feature type="transmembrane region" description="Helical" evidence="10">
    <location>
        <begin position="379"/>
        <end position="399"/>
    </location>
</feature>
<dbReference type="InterPro" id="IPR006153">
    <property type="entry name" value="Cation/H_exchanger_TM"/>
</dbReference>
<evidence type="ECO:0000256" key="5">
    <source>
        <dbReference type="ARBA" id="ARBA00022989"/>
    </source>
</evidence>
<comment type="subcellular location">
    <subcellularLocation>
        <location evidence="1 10">Cell membrane</location>
        <topology evidence="1 10">Multi-pass membrane protein</topology>
    </subcellularLocation>
</comment>
<dbReference type="Proteomes" id="UP000251993">
    <property type="component" value="Chromosome"/>
</dbReference>
<dbReference type="GO" id="GO:0015386">
    <property type="term" value="F:potassium:proton antiporter activity"/>
    <property type="evidence" value="ECO:0007669"/>
    <property type="project" value="TreeGrafter"/>
</dbReference>
<dbReference type="NCBIfam" id="TIGR00831">
    <property type="entry name" value="a_cpa1"/>
    <property type="match status" value="1"/>
</dbReference>
<protein>
    <submittedName>
        <fullName evidence="13">Na+/H+ antiporter</fullName>
    </submittedName>
</protein>
<feature type="transmembrane region" description="Helical" evidence="10">
    <location>
        <begin position="272"/>
        <end position="292"/>
    </location>
</feature>
<evidence type="ECO:0000313" key="14">
    <source>
        <dbReference type="Proteomes" id="UP000251993"/>
    </source>
</evidence>
<evidence type="ECO:0000313" key="13">
    <source>
        <dbReference type="EMBL" id="AXE16841.1"/>
    </source>
</evidence>